<proteinExistence type="predicted"/>
<dbReference type="Proteomes" id="UP000005239">
    <property type="component" value="Unassembled WGS sequence"/>
</dbReference>
<gene>
    <name evidence="1" type="primary">WBGene00276917</name>
</gene>
<accession>A0A8R1UTH2</accession>
<protein>
    <submittedName>
        <fullName evidence="1">Uncharacterized protein</fullName>
    </submittedName>
</protein>
<organism evidence="1 2">
    <name type="scientific">Pristionchus pacificus</name>
    <name type="common">Parasitic nematode worm</name>
    <dbReference type="NCBI Taxonomy" id="54126"/>
    <lineage>
        <taxon>Eukaryota</taxon>
        <taxon>Metazoa</taxon>
        <taxon>Ecdysozoa</taxon>
        <taxon>Nematoda</taxon>
        <taxon>Chromadorea</taxon>
        <taxon>Rhabditida</taxon>
        <taxon>Rhabditina</taxon>
        <taxon>Diplogasteromorpha</taxon>
        <taxon>Diplogasteroidea</taxon>
        <taxon>Neodiplogasteridae</taxon>
        <taxon>Pristionchus</taxon>
    </lineage>
</organism>
<evidence type="ECO:0000313" key="1">
    <source>
        <dbReference type="EnsemblMetazoa" id="PPA38548.1"/>
    </source>
</evidence>
<dbReference type="AlphaFoldDB" id="A0A2A6CZZ8"/>
<reference evidence="2" key="1">
    <citation type="journal article" date="2008" name="Nat. Genet.">
        <title>The Pristionchus pacificus genome provides a unique perspective on nematode lifestyle and parasitism.</title>
        <authorList>
            <person name="Dieterich C."/>
            <person name="Clifton S.W."/>
            <person name="Schuster L.N."/>
            <person name="Chinwalla A."/>
            <person name="Delehaunty K."/>
            <person name="Dinkelacker I."/>
            <person name="Fulton L."/>
            <person name="Fulton R."/>
            <person name="Godfrey J."/>
            <person name="Minx P."/>
            <person name="Mitreva M."/>
            <person name="Roeseler W."/>
            <person name="Tian H."/>
            <person name="Witte H."/>
            <person name="Yang S.P."/>
            <person name="Wilson R.K."/>
            <person name="Sommer R.J."/>
        </authorList>
    </citation>
    <scope>NUCLEOTIDE SEQUENCE [LARGE SCALE GENOMIC DNA]</scope>
    <source>
        <strain evidence="2">PS312</strain>
    </source>
</reference>
<name>A0A2A6CZZ8_PRIPA</name>
<accession>A0A2A6CZZ8</accession>
<dbReference type="EnsemblMetazoa" id="PPA38548.1">
    <property type="protein sequence ID" value="PPA38548.1"/>
    <property type="gene ID" value="WBGene00276917"/>
</dbReference>
<sequence length="111" mass="12546">MCEKSTTGMKPTADFLLQLATMTISMITRQRCPSSNHLSAAFVNEILSRKCNKLEINTEMSLNDMEKLLQYFHHSDKTVPLTISTWHNTLEINTQVGSFAAKNDIDGRINI</sequence>
<reference evidence="1" key="2">
    <citation type="submission" date="2022-06" db="UniProtKB">
        <authorList>
            <consortium name="EnsemblMetazoa"/>
        </authorList>
    </citation>
    <scope>IDENTIFICATION</scope>
    <source>
        <strain evidence="1">PS312</strain>
    </source>
</reference>
<keyword evidence="2" id="KW-1185">Reference proteome</keyword>
<evidence type="ECO:0000313" key="2">
    <source>
        <dbReference type="Proteomes" id="UP000005239"/>
    </source>
</evidence>